<dbReference type="RefSeq" id="WP_394835807.1">
    <property type="nucleotide sequence ID" value="NZ_CP089929.1"/>
</dbReference>
<organism evidence="1 2">
    <name type="scientific">Pendulispora rubella</name>
    <dbReference type="NCBI Taxonomy" id="2741070"/>
    <lineage>
        <taxon>Bacteria</taxon>
        <taxon>Pseudomonadati</taxon>
        <taxon>Myxococcota</taxon>
        <taxon>Myxococcia</taxon>
        <taxon>Myxococcales</taxon>
        <taxon>Sorangiineae</taxon>
        <taxon>Pendulisporaceae</taxon>
        <taxon>Pendulispora</taxon>
    </lineage>
</organism>
<sequence>MPTNVAAWIAACRVARWKIAYVERGTGDAAPALLFLRALPLNGYQWRDAVDRLFADRRRECERFCSPIGSQGRTTRPPKVAPAIEAARAGNFPDTWLKPSPVDKSFARGPQGLGGAMFTYPSRLADGTLDCYSGPLVSSPERKALVNAYLLGLDPNPLAGVEAALKKCAVPARILWGNRR</sequence>
<protein>
    <submittedName>
        <fullName evidence="1">Uncharacterized protein</fullName>
    </submittedName>
</protein>
<evidence type="ECO:0000313" key="1">
    <source>
        <dbReference type="EMBL" id="WXB06155.1"/>
    </source>
</evidence>
<proteinExistence type="predicted"/>
<accession>A0ABZ2L5V1</accession>
<evidence type="ECO:0000313" key="2">
    <source>
        <dbReference type="Proteomes" id="UP001374803"/>
    </source>
</evidence>
<dbReference type="Proteomes" id="UP001374803">
    <property type="component" value="Chromosome"/>
</dbReference>
<name>A0ABZ2L5V1_9BACT</name>
<keyword evidence="2" id="KW-1185">Reference proteome</keyword>
<reference evidence="1" key="1">
    <citation type="submission" date="2021-12" db="EMBL/GenBank/DDBJ databases">
        <title>Discovery of the Pendulisporaceae a myxobacterial family with distinct sporulation behavior and unique specialized metabolism.</title>
        <authorList>
            <person name="Garcia R."/>
            <person name="Popoff A."/>
            <person name="Bader C.D."/>
            <person name="Loehr J."/>
            <person name="Walesch S."/>
            <person name="Walt C."/>
            <person name="Boldt J."/>
            <person name="Bunk B."/>
            <person name="Haeckl F.J.F.P.J."/>
            <person name="Gunesch A.P."/>
            <person name="Birkelbach J."/>
            <person name="Nuebel U."/>
            <person name="Pietschmann T."/>
            <person name="Bach T."/>
            <person name="Mueller R."/>
        </authorList>
    </citation>
    <scope>NUCLEOTIDE SEQUENCE</scope>
    <source>
        <strain evidence="1">MSr11367</strain>
    </source>
</reference>
<dbReference type="EMBL" id="CP089983">
    <property type="protein sequence ID" value="WXB06155.1"/>
    <property type="molecule type" value="Genomic_DNA"/>
</dbReference>
<gene>
    <name evidence="1" type="ORF">LVJ94_02615</name>
</gene>